<gene>
    <name evidence="3" type="ORF">ABIE37_002557</name>
</gene>
<evidence type="ECO:0000313" key="4">
    <source>
        <dbReference type="Proteomes" id="UP001549307"/>
    </source>
</evidence>
<comment type="caution">
    <text evidence="3">The sequence shown here is derived from an EMBL/GenBank/DDBJ whole genome shotgun (WGS) entry which is preliminary data.</text>
</comment>
<feature type="compositionally biased region" description="Low complexity" evidence="1">
    <location>
        <begin position="15"/>
        <end position="29"/>
    </location>
</feature>
<feature type="compositionally biased region" description="Low complexity" evidence="1">
    <location>
        <begin position="72"/>
        <end position="92"/>
    </location>
</feature>
<protein>
    <submittedName>
        <fullName evidence="3">Cell division protein FtsB</fullName>
    </submittedName>
</protein>
<feature type="transmembrane region" description="Helical" evidence="2">
    <location>
        <begin position="129"/>
        <end position="150"/>
    </location>
</feature>
<keyword evidence="2" id="KW-0812">Transmembrane</keyword>
<dbReference type="GO" id="GO:0051301">
    <property type="term" value="P:cell division"/>
    <property type="evidence" value="ECO:0007669"/>
    <property type="project" value="UniProtKB-KW"/>
</dbReference>
<keyword evidence="4" id="KW-1185">Reference proteome</keyword>
<feature type="region of interest" description="Disordered" evidence="1">
    <location>
        <begin position="209"/>
        <end position="230"/>
    </location>
</feature>
<organism evidence="3 4">
    <name type="scientific">Arthrobacter bambusae</name>
    <dbReference type="NCBI Taxonomy" id="1338426"/>
    <lineage>
        <taxon>Bacteria</taxon>
        <taxon>Bacillati</taxon>
        <taxon>Actinomycetota</taxon>
        <taxon>Actinomycetes</taxon>
        <taxon>Micrococcales</taxon>
        <taxon>Micrococcaceae</taxon>
        <taxon>Arthrobacter</taxon>
    </lineage>
</organism>
<keyword evidence="3" id="KW-0132">Cell division</keyword>
<sequence length="247" mass="25449">MATRRPKVPRADALGPSSAGRSSAAGRPASETRATGASPRTAAKSTEGAGTQGSGSNSGDVIKAEFGGPRITAKTSTPAGGTTAPAAGKKPTVGQSKPAGKAPGKQGTKATAEHDLDPVPAKAFSGRMLALAVVMIAITIMLAPTVKIFLEKRAEISALEAEIAGRKAEQAELNKQLSRWQDPNYVKQQARDRINMVMPGETGYWVFGGEEAAGTPGGRTGSGSSANPENLPWVDALWESIRRSATD</sequence>
<keyword evidence="2" id="KW-1133">Transmembrane helix</keyword>
<evidence type="ECO:0000256" key="2">
    <source>
        <dbReference type="SAM" id="Phobius"/>
    </source>
</evidence>
<reference evidence="3 4" key="1">
    <citation type="submission" date="2024-06" db="EMBL/GenBank/DDBJ databases">
        <title>Sorghum-associated microbial communities from plants grown in Nebraska, USA.</title>
        <authorList>
            <person name="Schachtman D."/>
        </authorList>
    </citation>
    <scope>NUCLEOTIDE SEQUENCE [LARGE SCALE GENOMIC DNA]</scope>
    <source>
        <strain evidence="3 4">3552</strain>
    </source>
</reference>
<evidence type="ECO:0000256" key="1">
    <source>
        <dbReference type="SAM" id="MobiDB-lite"/>
    </source>
</evidence>
<dbReference type="Proteomes" id="UP001549307">
    <property type="component" value="Unassembled WGS sequence"/>
</dbReference>
<name>A0ABV2P7M1_9MICC</name>
<feature type="region of interest" description="Disordered" evidence="1">
    <location>
        <begin position="1"/>
        <end position="114"/>
    </location>
</feature>
<proteinExistence type="predicted"/>
<keyword evidence="3" id="KW-0131">Cell cycle</keyword>
<dbReference type="InterPro" id="IPR007060">
    <property type="entry name" value="FtsL/DivIC"/>
</dbReference>
<dbReference type="Pfam" id="PF04977">
    <property type="entry name" value="DivIC"/>
    <property type="match status" value="1"/>
</dbReference>
<dbReference type="EMBL" id="JBEPSN010000006">
    <property type="protein sequence ID" value="MET4540769.1"/>
    <property type="molecule type" value="Genomic_DNA"/>
</dbReference>
<evidence type="ECO:0000313" key="3">
    <source>
        <dbReference type="EMBL" id="MET4540769.1"/>
    </source>
</evidence>
<keyword evidence="2" id="KW-0472">Membrane</keyword>
<dbReference type="RefSeq" id="WP_354230078.1">
    <property type="nucleotide sequence ID" value="NZ_JBEPSN010000006.1"/>
</dbReference>
<accession>A0ABV2P7M1</accession>
<dbReference type="GeneID" id="92753494"/>